<dbReference type="EMBL" id="JABBGI010000006">
    <property type="protein sequence ID" value="NML69370.1"/>
    <property type="molecule type" value="Genomic_DNA"/>
</dbReference>
<feature type="transmembrane region" description="Helical" evidence="1">
    <location>
        <begin position="242"/>
        <end position="266"/>
    </location>
</feature>
<feature type="transmembrane region" description="Helical" evidence="1">
    <location>
        <begin position="278"/>
        <end position="311"/>
    </location>
</feature>
<feature type="transmembrane region" description="Helical" evidence="1">
    <location>
        <begin position="106"/>
        <end position="127"/>
    </location>
</feature>
<comment type="caution">
    <text evidence="2">The sequence shown here is derived from an EMBL/GenBank/DDBJ whole genome shotgun (WGS) entry which is preliminary data.</text>
</comment>
<feature type="transmembrane region" description="Helical" evidence="1">
    <location>
        <begin position="133"/>
        <end position="150"/>
    </location>
</feature>
<sequence>MERSQYNYENILSWIFVIGSLFMGYIVYSNLDKGFIFNDEAFYLFYYKDHDSLPTIDSTNFYRIFKFLFTENIYHFRIITYALLNISTFFVYLFAGKYYKLKVNAFLIGFLGITVNFVSWGVCNIVMHQYISNTILINLALAFIFIYLIYNKSLSLIISGFCLGMLLFNGIPHTIVIIPIAGFLFFNFWKKDRKIIFYIIAGGIMGIIFYFTFIEDFSKFISQFEWIKYYKQFHIKQHPKRFFIFWILKVAGFIFLPSLLLIGYLYKFSKNKIQHTNHILIVLGVIFVISYLFHPSIYINYVLLALLIYRYFLEDICIEKKTMLIVLSLIPFGLSFGSGAYFEVRGTLYNLYYYLALSIIILSVYRVRIYAALVVLFIYQYLVFQNLLKEKGWKDFIFTEQTEKVKINGYDLYLDKGRTKDIEDLRPYLQNQPNVIYSSNHLIGYLYILNASPPIYYYFALKDYVRFIIKKVGKTPDDFIYIESNDYPFLSREIVPLQFVDHPEKYKVVKTGRFTLYLPSNYQKNKNTCVE</sequence>
<proteinExistence type="predicted"/>
<keyword evidence="1" id="KW-0472">Membrane</keyword>
<feature type="transmembrane region" description="Helical" evidence="1">
    <location>
        <begin position="323"/>
        <end position="342"/>
    </location>
</feature>
<keyword evidence="3" id="KW-1185">Reference proteome</keyword>
<keyword evidence="1" id="KW-1133">Transmembrane helix</keyword>
<evidence type="ECO:0000313" key="3">
    <source>
        <dbReference type="Proteomes" id="UP000544054"/>
    </source>
</evidence>
<dbReference type="Proteomes" id="UP000544054">
    <property type="component" value="Unassembled WGS sequence"/>
</dbReference>
<accession>A0A7Y0AL80</accession>
<dbReference type="RefSeq" id="WP_169233929.1">
    <property type="nucleotide sequence ID" value="NZ_JABBGI010000006.1"/>
</dbReference>
<organism evidence="2 3">
    <name type="scientific">Chryseobacterium antibioticum</name>
    <dbReference type="NCBI Taxonomy" id="2728847"/>
    <lineage>
        <taxon>Bacteria</taxon>
        <taxon>Pseudomonadati</taxon>
        <taxon>Bacteroidota</taxon>
        <taxon>Flavobacteriia</taxon>
        <taxon>Flavobacteriales</taxon>
        <taxon>Weeksellaceae</taxon>
        <taxon>Chryseobacterium group</taxon>
        <taxon>Chryseobacterium</taxon>
    </lineage>
</organism>
<evidence type="ECO:0000256" key="1">
    <source>
        <dbReference type="SAM" id="Phobius"/>
    </source>
</evidence>
<dbReference type="AlphaFoldDB" id="A0A7Y0AL80"/>
<protein>
    <recommendedName>
        <fullName evidence="4">Glycosyltransferase RgtA/B/C/D-like domain-containing protein</fullName>
    </recommendedName>
</protein>
<evidence type="ECO:0008006" key="4">
    <source>
        <dbReference type="Google" id="ProtNLM"/>
    </source>
</evidence>
<feature type="transmembrane region" description="Helical" evidence="1">
    <location>
        <begin position="12"/>
        <end position="28"/>
    </location>
</feature>
<feature type="transmembrane region" description="Helical" evidence="1">
    <location>
        <begin position="74"/>
        <end position="94"/>
    </location>
</feature>
<feature type="transmembrane region" description="Helical" evidence="1">
    <location>
        <begin position="442"/>
        <end position="461"/>
    </location>
</feature>
<name>A0A7Y0AL80_9FLAO</name>
<keyword evidence="1" id="KW-0812">Transmembrane</keyword>
<reference evidence="2 3" key="1">
    <citation type="submission" date="2020-04" db="EMBL/GenBank/DDBJ databases">
        <title>Chryseobacterium sp. RP-3-3 sp. nov., isolated from Jeju soil.</title>
        <authorList>
            <person name="Dahal R.H."/>
        </authorList>
    </citation>
    <scope>NUCLEOTIDE SEQUENCE [LARGE SCALE GENOMIC DNA]</scope>
    <source>
        <strain evidence="2 3">RP-3-3</strain>
    </source>
</reference>
<feature type="transmembrane region" description="Helical" evidence="1">
    <location>
        <begin position="195"/>
        <end position="214"/>
    </location>
</feature>
<evidence type="ECO:0000313" key="2">
    <source>
        <dbReference type="EMBL" id="NML69370.1"/>
    </source>
</evidence>
<feature type="transmembrane region" description="Helical" evidence="1">
    <location>
        <begin position="162"/>
        <end position="189"/>
    </location>
</feature>
<feature type="transmembrane region" description="Helical" evidence="1">
    <location>
        <begin position="370"/>
        <end position="388"/>
    </location>
</feature>
<gene>
    <name evidence="2" type="ORF">HHL23_06130</name>
</gene>